<dbReference type="AlphaFoldDB" id="A0A538TQX5"/>
<dbReference type="Proteomes" id="UP000317691">
    <property type="component" value="Unassembled WGS sequence"/>
</dbReference>
<dbReference type="InterPro" id="IPR014717">
    <property type="entry name" value="Transl_elong_EF1B/ribsomal_bS6"/>
</dbReference>
<proteinExistence type="predicted"/>
<evidence type="ECO:0000313" key="1">
    <source>
        <dbReference type="EMBL" id="TMQ66010.1"/>
    </source>
</evidence>
<evidence type="ECO:0008006" key="3">
    <source>
        <dbReference type="Google" id="ProtNLM"/>
    </source>
</evidence>
<dbReference type="EMBL" id="VBOZ01000010">
    <property type="protein sequence ID" value="TMQ66010.1"/>
    <property type="molecule type" value="Genomic_DNA"/>
</dbReference>
<accession>A0A538TQX5</accession>
<comment type="caution">
    <text evidence="1">The sequence shown here is derived from an EMBL/GenBank/DDBJ whole genome shotgun (WGS) entry which is preliminary data.</text>
</comment>
<gene>
    <name evidence="1" type="ORF">E6K79_03895</name>
</gene>
<name>A0A538TQX5_UNCEI</name>
<protein>
    <recommendedName>
        <fullName evidence="3">Type 4a pilus biogenesis protein PilO</fullName>
    </recommendedName>
</protein>
<evidence type="ECO:0000313" key="2">
    <source>
        <dbReference type="Proteomes" id="UP000317691"/>
    </source>
</evidence>
<organism evidence="1 2">
    <name type="scientific">Eiseniibacteriota bacterium</name>
    <dbReference type="NCBI Taxonomy" id="2212470"/>
    <lineage>
        <taxon>Bacteria</taxon>
        <taxon>Candidatus Eiseniibacteriota</taxon>
    </lineage>
</organism>
<dbReference type="Gene3D" id="3.30.70.60">
    <property type="match status" value="1"/>
</dbReference>
<reference evidence="1 2" key="1">
    <citation type="journal article" date="2019" name="Nat. Microbiol.">
        <title>Mediterranean grassland soil C-N compound turnover is dependent on rainfall and depth, and is mediated by genomically divergent microorganisms.</title>
        <authorList>
            <person name="Diamond S."/>
            <person name="Andeer P.F."/>
            <person name="Li Z."/>
            <person name="Crits-Christoph A."/>
            <person name="Burstein D."/>
            <person name="Anantharaman K."/>
            <person name="Lane K.R."/>
            <person name="Thomas B.C."/>
            <person name="Pan C."/>
            <person name="Northen T.R."/>
            <person name="Banfield J.F."/>
        </authorList>
    </citation>
    <scope>NUCLEOTIDE SEQUENCE [LARGE SCALE GENOMIC DNA]</scope>
    <source>
        <strain evidence="1">WS_9</strain>
    </source>
</reference>
<sequence>MAIRLKRQPLIGHGLIVVALLGSIGVARAVYVEPRLRELKALESDRIRIATQLTDLQRGIQEMETWAREHPGEDFLTFRSRHALPAGEMVSSFLRSLAEIAKRHNVRTELIQPAGTPLDEVVADASGIPVTYRKAELRFRLWASYRDLGEYLKEIESMDQLVVVRSVGVQYEAANYPDLVSDVAIWLYGTP</sequence>